<keyword evidence="1" id="KW-0175">Coiled coil</keyword>
<comment type="caution">
    <text evidence="3">The sequence shown here is derived from an EMBL/GenBank/DDBJ whole genome shotgun (WGS) entry which is preliminary data.</text>
</comment>
<dbReference type="EMBL" id="JAMQKB010000001">
    <property type="protein sequence ID" value="MDC3423056.1"/>
    <property type="molecule type" value="Genomic_DNA"/>
</dbReference>
<dbReference type="RefSeq" id="WP_272434703.1">
    <property type="nucleotide sequence ID" value="NZ_JAMQKB010000001.1"/>
</dbReference>
<dbReference type="Proteomes" id="UP001145050">
    <property type="component" value="Unassembled WGS sequence"/>
</dbReference>
<reference evidence="3" key="1">
    <citation type="submission" date="2022-06" db="EMBL/GenBank/DDBJ databases">
        <title>Aquibacillus sp. a new bacterium isolated from soil saline samples.</title>
        <authorList>
            <person name="Galisteo C."/>
            <person name="De La Haba R."/>
            <person name="Sanchez-Porro C."/>
            <person name="Ventosa A."/>
        </authorList>
    </citation>
    <scope>NUCLEOTIDE SEQUENCE</scope>
    <source>
        <strain evidence="3">3ASR75-11</strain>
    </source>
</reference>
<gene>
    <name evidence="3" type="ORF">NC797_00865</name>
</gene>
<keyword evidence="4" id="KW-1185">Reference proteome</keyword>
<feature type="compositionally biased region" description="Acidic residues" evidence="2">
    <location>
        <begin position="90"/>
        <end position="106"/>
    </location>
</feature>
<protein>
    <submittedName>
        <fullName evidence="3">DUF2933 domain-containing protein</fullName>
    </submittedName>
</protein>
<dbReference type="Pfam" id="PF11666">
    <property type="entry name" value="DUF2933"/>
    <property type="match status" value="1"/>
</dbReference>
<feature type="coiled-coil region" evidence="1">
    <location>
        <begin position="48"/>
        <end position="75"/>
    </location>
</feature>
<evidence type="ECO:0000313" key="3">
    <source>
        <dbReference type="EMBL" id="MDC3423056.1"/>
    </source>
</evidence>
<evidence type="ECO:0000313" key="4">
    <source>
        <dbReference type="Proteomes" id="UP001145050"/>
    </source>
</evidence>
<dbReference type="InterPro" id="IPR021682">
    <property type="entry name" value="DUF2933"/>
</dbReference>
<sequence>MSWVLLLLLACPLMMLFCMKGMSSGNKEEKTANQNAVQQGNQGNASEVEALQIKMAVIMEQNHELMNEIKSIKGEKAKKEMVMEGSSSEPENEETVNEVEEVVTEGEVEKIADTKEKAKKVPELKVVKKSADEENKEENAS</sequence>
<feature type="compositionally biased region" description="Basic and acidic residues" evidence="2">
    <location>
        <begin position="107"/>
        <end position="141"/>
    </location>
</feature>
<accession>A0A9X4AKG2</accession>
<dbReference type="AlphaFoldDB" id="A0A9X4AKG2"/>
<organism evidence="3 4">
    <name type="scientific">Terrihalobacillus insolitus</name>
    <dbReference type="NCBI Taxonomy" id="2950438"/>
    <lineage>
        <taxon>Bacteria</taxon>
        <taxon>Bacillati</taxon>
        <taxon>Bacillota</taxon>
        <taxon>Bacilli</taxon>
        <taxon>Bacillales</taxon>
        <taxon>Bacillaceae</taxon>
        <taxon>Terrihalobacillus</taxon>
    </lineage>
</organism>
<evidence type="ECO:0000256" key="1">
    <source>
        <dbReference type="SAM" id="Coils"/>
    </source>
</evidence>
<name>A0A9X4AKG2_9BACI</name>
<evidence type="ECO:0000256" key="2">
    <source>
        <dbReference type="SAM" id="MobiDB-lite"/>
    </source>
</evidence>
<feature type="region of interest" description="Disordered" evidence="2">
    <location>
        <begin position="76"/>
        <end position="141"/>
    </location>
</feature>
<proteinExistence type="predicted"/>